<evidence type="ECO:0000313" key="7">
    <source>
        <dbReference type="Proteomes" id="UP000050331"/>
    </source>
</evidence>
<dbReference type="Pfam" id="PF13817">
    <property type="entry name" value="DDE_Tnp_IS66_C"/>
    <property type="match status" value="1"/>
</dbReference>
<evidence type="ECO:0000259" key="2">
    <source>
        <dbReference type="Pfam" id="PF03050"/>
    </source>
</evidence>
<evidence type="ECO:0000313" key="6">
    <source>
        <dbReference type="EMBL" id="ALX50494.1"/>
    </source>
</evidence>
<gene>
    <name evidence="6" type="ORF">AOX59_00445</name>
</gene>
<dbReference type="PANTHER" id="PTHR33678">
    <property type="entry name" value="BLL1576 PROTEIN"/>
    <property type="match status" value="1"/>
</dbReference>
<dbReference type="InterPro" id="IPR039552">
    <property type="entry name" value="IS66_C"/>
</dbReference>
<dbReference type="OrthoDB" id="9760067at2"/>
<keyword evidence="7" id="KW-1185">Reference proteome</keyword>
<dbReference type="Pfam" id="PF13007">
    <property type="entry name" value="LZ_Tnp_IS66"/>
    <property type="match status" value="1"/>
</dbReference>
<feature type="domain" description="Transposase IS66 C-terminal" evidence="5">
    <location>
        <begin position="470"/>
        <end position="510"/>
    </location>
</feature>
<dbReference type="Pfam" id="PF03050">
    <property type="entry name" value="DDE_Tnp_IS66"/>
    <property type="match status" value="1"/>
</dbReference>
<dbReference type="EMBL" id="CP013862">
    <property type="protein sequence ID" value="ALX50494.1"/>
    <property type="molecule type" value="Genomic_DNA"/>
</dbReference>
<dbReference type="InterPro" id="IPR024463">
    <property type="entry name" value="Transposase_TnpC_homeodom"/>
</dbReference>
<dbReference type="InterPro" id="IPR004291">
    <property type="entry name" value="Transposase_IS66_central"/>
</dbReference>
<dbReference type="InterPro" id="IPR024474">
    <property type="entry name" value="Znf_dom_IS66"/>
</dbReference>
<keyword evidence="1" id="KW-0175">Coiled coil</keyword>
<dbReference type="STRING" id="1472767.AOX59_00445"/>
<organism evidence="6 7">
    <name type="scientific">Lentibacillus amyloliquefaciens</name>
    <dbReference type="NCBI Taxonomy" id="1472767"/>
    <lineage>
        <taxon>Bacteria</taxon>
        <taxon>Bacillati</taxon>
        <taxon>Bacillota</taxon>
        <taxon>Bacilli</taxon>
        <taxon>Bacillales</taxon>
        <taxon>Bacillaceae</taxon>
        <taxon>Lentibacillus</taxon>
    </lineage>
</organism>
<feature type="domain" description="Transposase IS66 zinc-finger binding" evidence="3">
    <location>
        <begin position="113"/>
        <end position="157"/>
    </location>
</feature>
<dbReference type="AlphaFoldDB" id="A0A0U4FP96"/>
<sequence>MGKTAHTSNKSIEYYKAQNEKLEMENEALETKLKWYEEQFRLSQQRRFGSSSEKTDEDQLSLFNEAEVTTDTTVEEPTVETITYKRKKQRGQREQKLENLPTETVKYRLSDEEQACSCCGGELHDMSTEVRKELKVIPAQVKVVEHVRHVYGCRHCERHEIETPIVTAKMPEPVFPGSLASPSAMAYTMTQKYVESMPLYRQEKHLERFGVSIPRQTLANWTIYGANTWLELIYNEMHARLLELDALHADETPLQVLSEPERPATSKSYIWLYRSGQADVPIVLYDYQQTRAAKHPRRFLEGFQGYLHVDGYSGYNALPNVTLVGCWAHARRYFTEALKALPESAATTSVKAKEGLAFCNKLFDIERDLKDKSPQERYEKRLERSQPVLEAFLAWLQEQTPRVLPKSAFGKAIKYCRKQWERLEVFLEDGRLDIDNNRAERSIKPFVLGRKNWLFSNTAKGARSSAIIYSLVETAKENGLNPFNYLSYLFEELPNMDTTDKVQLAQLLPWSTTLPEECRVPNKSK</sequence>
<name>A0A0U4FP96_9BACI</name>
<feature type="domain" description="Transposase IS66 central" evidence="2">
    <location>
        <begin position="178"/>
        <end position="463"/>
    </location>
</feature>
<evidence type="ECO:0000256" key="1">
    <source>
        <dbReference type="SAM" id="Coils"/>
    </source>
</evidence>
<dbReference type="NCBIfam" id="NF033517">
    <property type="entry name" value="transpos_IS66"/>
    <property type="match status" value="1"/>
</dbReference>
<dbReference type="Proteomes" id="UP000050331">
    <property type="component" value="Chromosome"/>
</dbReference>
<dbReference type="PANTHER" id="PTHR33678:SF1">
    <property type="entry name" value="BLL1576 PROTEIN"/>
    <property type="match status" value="1"/>
</dbReference>
<feature type="coiled-coil region" evidence="1">
    <location>
        <begin position="12"/>
        <end position="46"/>
    </location>
</feature>
<dbReference type="RefSeq" id="WP_068448053.1">
    <property type="nucleotide sequence ID" value="NZ_CP013862.1"/>
</dbReference>
<protein>
    <submittedName>
        <fullName evidence="6">Transposase</fullName>
    </submittedName>
</protein>
<feature type="domain" description="Transposase TnpC homeodomain" evidence="4">
    <location>
        <begin position="35"/>
        <end position="105"/>
    </location>
</feature>
<accession>A0A0U4FP96</accession>
<dbReference type="Pfam" id="PF13005">
    <property type="entry name" value="zf-IS66"/>
    <property type="match status" value="1"/>
</dbReference>
<evidence type="ECO:0000259" key="4">
    <source>
        <dbReference type="Pfam" id="PF13007"/>
    </source>
</evidence>
<evidence type="ECO:0000259" key="3">
    <source>
        <dbReference type="Pfam" id="PF13005"/>
    </source>
</evidence>
<proteinExistence type="predicted"/>
<dbReference type="KEGG" id="lao:AOX59_00445"/>
<reference evidence="6 7" key="1">
    <citation type="submission" date="2016-01" db="EMBL/GenBank/DDBJ databases">
        <title>Complete genome sequence of strain Lentibacillus amyloliquefaciens LAM0015T isolated from saline sediment.</title>
        <authorList>
            <person name="Wang J.-L."/>
            <person name="He M.-X."/>
        </authorList>
    </citation>
    <scope>NUCLEOTIDE SEQUENCE [LARGE SCALE GENOMIC DNA]</scope>
    <source>
        <strain evidence="6 7">LAM0015</strain>
    </source>
</reference>
<evidence type="ECO:0000259" key="5">
    <source>
        <dbReference type="Pfam" id="PF13817"/>
    </source>
</evidence>
<dbReference type="InterPro" id="IPR052344">
    <property type="entry name" value="Transposase-related"/>
</dbReference>